<proteinExistence type="predicted"/>
<dbReference type="EMBL" id="BLAL01000239">
    <property type="protein sequence ID" value="GES94827.1"/>
    <property type="molecule type" value="Genomic_DNA"/>
</dbReference>
<sequence>MSNIVCQIKIISIDSINIQDDHNMSLKLVSVNLNLKDKLSKVREKLEQNSKVRMNDTLSFANKINNNNTGGSSLAEIAREDEEKIILEDIIDEKNNVLYLKSEPDLRYFNDKLKLEYGRSVTLEKANKKAFKIIDCEMSKIIDGYENSTIQIDLEEDKTIKNDFLLIADVDIPNFSKLGVSIKNSNLQNSNVVTNLTYNVIEYNKMTLKFKLEPTKEFIEAAKDVINSKDSRKLQDIINDFGQFIPKEVILGGRAYFIARENFEGNSGEHSTNISGQASNIKVEKKSSKSLNKKNSSKYQSFKLFGGKEVCSNNFNESEWIESLNDYKYWSCIKFKEPVSIFQFLPEDLRKQILILIGKKILYTNIEDYTYYLSEPGMHQVLKLRVECIYATTYI</sequence>
<evidence type="ECO:0000313" key="2">
    <source>
        <dbReference type="EMBL" id="GBB99408.1"/>
    </source>
</evidence>
<evidence type="ECO:0000313" key="3">
    <source>
        <dbReference type="EMBL" id="GES94827.1"/>
    </source>
</evidence>
<comment type="caution">
    <text evidence="2">The sequence shown here is derived from an EMBL/GenBank/DDBJ whole genome shotgun (WGS) entry which is preliminary data.</text>
</comment>
<dbReference type="STRING" id="94130.A0A2Z6S5N4"/>
<dbReference type="Proteomes" id="UP000247702">
    <property type="component" value="Unassembled WGS sequence"/>
</dbReference>
<gene>
    <name evidence="3" type="ORF">RCL2_002153000</name>
    <name evidence="2" type="ORF">RclHR1_03510002</name>
</gene>
<dbReference type="Proteomes" id="UP000615446">
    <property type="component" value="Unassembled WGS sequence"/>
</dbReference>
<evidence type="ECO:0000259" key="1">
    <source>
        <dbReference type="Pfam" id="PF22693"/>
    </source>
</evidence>
<keyword evidence="4" id="KW-1185">Reference proteome</keyword>
<protein>
    <recommendedName>
        <fullName evidence="1">MACPF-like domain-containing protein</fullName>
    </recommendedName>
</protein>
<dbReference type="OrthoDB" id="2348925at2759"/>
<reference evidence="3" key="2">
    <citation type="submission" date="2019-10" db="EMBL/GenBank/DDBJ databases">
        <title>Conservation and host-specific expression of non-tandemly repeated heterogenous ribosome RNA gene in arbuscular mycorrhizal fungi.</title>
        <authorList>
            <person name="Maeda T."/>
            <person name="Kobayashi Y."/>
            <person name="Nakagawa T."/>
            <person name="Ezawa T."/>
            <person name="Yamaguchi K."/>
            <person name="Bino T."/>
            <person name="Nishimoto Y."/>
            <person name="Shigenobu S."/>
            <person name="Kawaguchi M."/>
        </authorList>
    </citation>
    <scope>NUCLEOTIDE SEQUENCE</scope>
    <source>
        <strain evidence="3">HR1</strain>
    </source>
</reference>
<feature type="domain" description="MACPF-like" evidence="1">
    <location>
        <begin position="280"/>
        <end position="353"/>
    </location>
</feature>
<accession>A0A2Z6S5N4</accession>
<name>A0A2Z6S5N4_9GLOM</name>
<evidence type="ECO:0000313" key="4">
    <source>
        <dbReference type="Proteomes" id="UP000247702"/>
    </source>
</evidence>
<dbReference type="AlphaFoldDB" id="A0A2Z6S5N4"/>
<reference evidence="2 4" key="1">
    <citation type="submission" date="2017-11" db="EMBL/GenBank/DDBJ databases">
        <title>The genome of Rhizophagus clarus HR1 reveals common genetic basis of auxotrophy among arbuscular mycorrhizal fungi.</title>
        <authorList>
            <person name="Kobayashi Y."/>
        </authorList>
    </citation>
    <scope>NUCLEOTIDE SEQUENCE [LARGE SCALE GENOMIC DNA]</scope>
    <source>
        <strain evidence="2 4">HR1</strain>
    </source>
</reference>
<dbReference type="Pfam" id="PF22693">
    <property type="entry name" value="MACPF_1"/>
    <property type="match status" value="1"/>
</dbReference>
<dbReference type="EMBL" id="BEXD01002791">
    <property type="protein sequence ID" value="GBB99408.1"/>
    <property type="molecule type" value="Genomic_DNA"/>
</dbReference>
<organism evidence="2 4">
    <name type="scientific">Rhizophagus clarus</name>
    <dbReference type="NCBI Taxonomy" id="94130"/>
    <lineage>
        <taxon>Eukaryota</taxon>
        <taxon>Fungi</taxon>
        <taxon>Fungi incertae sedis</taxon>
        <taxon>Mucoromycota</taxon>
        <taxon>Glomeromycotina</taxon>
        <taxon>Glomeromycetes</taxon>
        <taxon>Glomerales</taxon>
        <taxon>Glomeraceae</taxon>
        <taxon>Rhizophagus</taxon>
    </lineage>
</organism>
<dbReference type="InterPro" id="IPR054586">
    <property type="entry name" value="MACPF_1_fungal"/>
</dbReference>